<dbReference type="Gene3D" id="2.60.120.260">
    <property type="entry name" value="Galactose-binding domain-like"/>
    <property type="match status" value="2"/>
</dbReference>
<reference evidence="1" key="1">
    <citation type="journal article" date="2014" name="Front. Microbiol.">
        <title>High frequency of phylogenetically diverse reductive dehalogenase-homologous genes in deep subseafloor sedimentary metagenomes.</title>
        <authorList>
            <person name="Kawai M."/>
            <person name="Futagami T."/>
            <person name="Toyoda A."/>
            <person name="Takaki Y."/>
            <person name="Nishi S."/>
            <person name="Hori S."/>
            <person name="Arai W."/>
            <person name="Tsubouchi T."/>
            <person name="Morono Y."/>
            <person name="Uchiyama I."/>
            <person name="Ito T."/>
            <person name="Fujiyama A."/>
            <person name="Inagaki F."/>
            <person name="Takami H."/>
        </authorList>
    </citation>
    <scope>NUCLEOTIDE SEQUENCE</scope>
    <source>
        <strain evidence="1">Expedition CK06-06</strain>
    </source>
</reference>
<dbReference type="EMBL" id="BART01002335">
    <property type="protein sequence ID" value="GAG59965.1"/>
    <property type="molecule type" value="Genomic_DNA"/>
</dbReference>
<evidence type="ECO:0008006" key="2">
    <source>
        <dbReference type="Google" id="ProtNLM"/>
    </source>
</evidence>
<sequence>NITRYPLEGNLTIEVKPFYVINIPYHENFMSTTHNWAVEGTGWKRLGQENFDLIGHPFDDRNRILPSNDFNPDWYCFYYGNTSTPLTPYSYQPLELNGDGINSSLISPIIDLTEIDESYDLIAKFGLRVSINALDFIYLQININCSMNWVTLRTYTNMEREWFMEEIGLSPYLGNYVRFRFYSALNEQRDLQNYKGFMVDYVAIENYSNYYDPQIITQFTEIVSPGIDEVQYEYDIYTFSIDVYDNDNNYPAYVYVEINDNNYTMNNIYGDWNISSNISIEDTGIRFEKGLYNEDFDDLTFRFHVYDGNNINSTEWYNTEENPLIEFSNPIPYNYSSDFGYEFNVQSFDEFYITGIPEPREYTIWLSADDTWHYMNSSIYCGIGQTNIITSDNGYGDNWNAKLITHPLNLGTKSKNYIQFFQNITLENENATFYEGNDYDQCNISISTDLGATWHELNKYTYLNNSEGYYYIDISNFNGETV</sequence>
<evidence type="ECO:0000313" key="1">
    <source>
        <dbReference type="EMBL" id="GAG59965.1"/>
    </source>
</evidence>
<name>X0YUQ5_9ZZZZ</name>
<proteinExistence type="predicted"/>
<comment type="caution">
    <text evidence="1">The sequence shown here is derived from an EMBL/GenBank/DDBJ whole genome shotgun (WGS) entry which is preliminary data.</text>
</comment>
<accession>X0YUQ5</accession>
<dbReference type="AlphaFoldDB" id="X0YUQ5"/>
<feature type="non-terminal residue" evidence="1">
    <location>
        <position position="482"/>
    </location>
</feature>
<organism evidence="1">
    <name type="scientific">marine sediment metagenome</name>
    <dbReference type="NCBI Taxonomy" id="412755"/>
    <lineage>
        <taxon>unclassified sequences</taxon>
        <taxon>metagenomes</taxon>
        <taxon>ecological metagenomes</taxon>
    </lineage>
</organism>
<gene>
    <name evidence="1" type="ORF">S01H4_07212</name>
</gene>
<protein>
    <recommendedName>
        <fullName evidence="2">Peptidase M6-like domain-containing protein</fullName>
    </recommendedName>
</protein>
<feature type="non-terminal residue" evidence="1">
    <location>
        <position position="1"/>
    </location>
</feature>